<dbReference type="RefSeq" id="XP_007873764.1">
    <property type="nucleotide sequence ID" value="XM_007875573.1"/>
</dbReference>
<dbReference type="PROSITE" id="PS00136">
    <property type="entry name" value="SUBTILASE_ASP"/>
    <property type="match status" value="1"/>
</dbReference>
<keyword evidence="7" id="KW-1133">Transmembrane helix</keyword>
<dbReference type="CDD" id="cd04077">
    <property type="entry name" value="Peptidases_S8_PCSK9_ProteinaseK_like"/>
    <property type="match status" value="1"/>
</dbReference>
<dbReference type="OrthoDB" id="206201at2759"/>
<dbReference type="PROSITE" id="PS51892">
    <property type="entry name" value="SUBTILASE"/>
    <property type="match status" value="1"/>
</dbReference>
<sequence length="432" mass="48119">MKFIAKFIIFIIIGFIGSISSIPIIVFSENEYDDYIVIFRESVDNIKVQRHYLWIYDHLRWFQQYKKEKFGIDNENTNIHDWLKYEFNISDKLRGYHGRFLKEFVKYIGEYEDIAFVEKDQYVHALSLQKNAGWGLARLSHRNTLNFSTFNKYDFDSSSGQGVTIYIIDTGINIEHTDFGGRAKWGITVPSDCENIDDNGHGTHVAGIAAGSTYGVAKNANLVAVKVLRSDGSGLLSDVLKGIEWSIMMHLKDVESIKNKSSFKGSVANLSLGGIKSKILDYFVDIAVSLGLHFTVAAGNENDDACNYSPASSKAAITVGAATILDNKAYFSNFGKCVDIFAPGQNIISAWIGNNLATMPLSGTSMAAPYVCGLLAYLNSLIFRNSTYDIFFTSEMLKKKILDLGTKGKLHDIPPFTANIIAYNGYDENTNS</sequence>
<comment type="caution">
    <text evidence="9">The sequence shown here is derived from an EMBL/GenBank/DDBJ whole genome shotgun (WGS) entry which is preliminary data.</text>
</comment>
<proteinExistence type="inferred from homology"/>
<evidence type="ECO:0000313" key="9">
    <source>
        <dbReference type="EMBL" id="EMR10042.1"/>
    </source>
</evidence>
<keyword evidence="7" id="KW-0472">Membrane</keyword>
<dbReference type="Gene3D" id="3.40.50.200">
    <property type="entry name" value="Peptidase S8/S53 domain"/>
    <property type="match status" value="1"/>
</dbReference>
<dbReference type="InterPro" id="IPR034193">
    <property type="entry name" value="PCSK9_ProteinaseK-like"/>
</dbReference>
<evidence type="ECO:0000313" key="10">
    <source>
        <dbReference type="Proteomes" id="UP000011958"/>
    </source>
</evidence>
<dbReference type="InterPro" id="IPR023828">
    <property type="entry name" value="Peptidase_S8_Ser-AS"/>
</dbReference>
<dbReference type="InterPro" id="IPR050131">
    <property type="entry name" value="Peptidase_S8_subtilisin-like"/>
</dbReference>
<evidence type="ECO:0000256" key="2">
    <source>
        <dbReference type="ARBA" id="ARBA00022670"/>
    </source>
</evidence>
<dbReference type="SUPFAM" id="SSF54897">
    <property type="entry name" value="Protease propeptides/inhibitors"/>
    <property type="match status" value="1"/>
</dbReference>
<comment type="similarity">
    <text evidence="1 5 6">Belongs to the peptidase S8 family.</text>
</comment>
<dbReference type="PRINTS" id="PR00723">
    <property type="entry name" value="SUBTILISIN"/>
</dbReference>
<dbReference type="EMBL" id="AFWA02000008">
    <property type="protein sequence ID" value="EMR10042.1"/>
    <property type="molecule type" value="Genomic_DNA"/>
</dbReference>
<evidence type="ECO:0000256" key="6">
    <source>
        <dbReference type="RuleBase" id="RU003355"/>
    </source>
</evidence>
<evidence type="ECO:0000259" key="8">
    <source>
        <dbReference type="Pfam" id="PF00082"/>
    </source>
</evidence>
<evidence type="ECO:0000256" key="3">
    <source>
        <dbReference type="ARBA" id="ARBA00022801"/>
    </source>
</evidence>
<accession>M7NRY5</accession>
<dbReference type="Pfam" id="PF00082">
    <property type="entry name" value="Peptidase_S8"/>
    <property type="match status" value="1"/>
</dbReference>
<keyword evidence="7" id="KW-0812">Transmembrane</keyword>
<dbReference type="OMA" id="QEDENGH"/>
<name>M7NRY5_PNEMU</name>
<dbReference type="Proteomes" id="UP000011958">
    <property type="component" value="Unassembled WGS sequence"/>
</dbReference>
<gene>
    <name evidence="9" type="ORF">PNEG_01796</name>
</gene>
<dbReference type="STRING" id="1069680.M7NRY5"/>
<evidence type="ECO:0000256" key="4">
    <source>
        <dbReference type="ARBA" id="ARBA00022825"/>
    </source>
</evidence>
<dbReference type="PROSITE" id="PS00138">
    <property type="entry name" value="SUBTILASE_SER"/>
    <property type="match status" value="1"/>
</dbReference>
<feature type="transmembrane region" description="Helical" evidence="7">
    <location>
        <begin position="7"/>
        <end position="27"/>
    </location>
</feature>
<dbReference type="AlphaFoldDB" id="M7NRY5"/>
<dbReference type="InterPro" id="IPR036852">
    <property type="entry name" value="Peptidase_S8/S53_dom_sf"/>
</dbReference>
<evidence type="ECO:0000256" key="7">
    <source>
        <dbReference type="SAM" id="Phobius"/>
    </source>
</evidence>
<feature type="active site" description="Charge relay system" evidence="5">
    <location>
        <position position="365"/>
    </location>
</feature>
<feature type="domain" description="Peptidase S8/S53" evidence="8">
    <location>
        <begin position="160"/>
        <end position="402"/>
    </location>
</feature>
<dbReference type="InterPro" id="IPR022398">
    <property type="entry name" value="Peptidase_S8_His-AS"/>
</dbReference>
<feature type="active site" description="Charge relay system" evidence="5">
    <location>
        <position position="201"/>
    </location>
</feature>
<dbReference type="HOGENOM" id="CLU_011263_1_4_1"/>
<keyword evidence="3 5" id="KW-0378">Hydrolase</keyword>
<keyword evidence="10" id="KW-1185">Reference proteome</keyword>
<dbReference type="GO" id="GO:0031638">
    <property type="term" value="P:zymogen activation"/>
    <property type="evidence" value="ECO:0007669"/>
    <property type="project" value="UniProtKB-ARBA"/>
</dbReference>
<protein>
    <recommendedName>
        <fullName evidence="8">Peptidase S8/S53 domain-containing protein</fullName>
    </recommendedName>
</protein>
<dbReference type="InterPro" id="IPR023827">
    <property type="entry name" value="Peptidase_S8_Asp-AS"/>
</dbReference>
<keyword evidence="2 5" id="KW-0645">Protease</keyword>
<dbReference type="PROSITE" id="PS00137">
    <property type="entry name" value="SUBTILASE_HIS"/>
    <property type="match status" value="1"/>
</dbReference>
<reference evidence="10" key="1">
    <citation type="journal article" date="2016" name="Nat. Commun.">
        <title>Genome analysis of three Pneumocystis species reveals adaptation mechanisms to life exclusively in mammalian hosts.</title>
        <authorList>
            <person name="Ma L."/>
            <person name="Chen Z."/>
            <person name="Huang D.W."/>
            <person name="Kutty G."/>
            <person name="Ishihara M."/>
            <person name="Wang H."/>
            <person name="Abouelleil A."/>
            <person name="Bishop L."/>
            <person name="Davey E."/>
            <person name="Deng R."/>
            <person name="Deng X."/>
            <person name="Fan L."/>
            <person name="Fantoni G."/>
            <person name="Fitzgerald M."/>
            <person name="Gogineni E."/>
            <person name="Goldberg J.M."/>
            <person name="Handley G."/>
            <person name="Hu X."/>
            <person name="Huber C."/>
            <person name="Jiao X."/>
            <person name="Jones K."/>
            <person name="Levin J.Z."/>
            <person name="Liu Y."/>
            <person name="Macdonald P."/>
            <person name="Melnikov A."/>
            <person name="Raley C."/>
            <person name="Sassi M."/>
            <person name="Sherman B.T."/>
            <person name="Song X."/>
            <person name="Sykes S."/>
            <person name="Tran B."/>
            <person name="Walsh L."/>
            <person name="Xia Y."/>
            <person name="Yang J."/>
            <person name="Young S."/>
            <person name="Zeng Q."/>
            <person name="Zheng X."/>
            <person name="Stephens R."/>
            <person name="Nusbaum C."/>
            <person name="Birren B.W."/>
            <person name="Azadi P."/>
            <person name="Lempicki R.A."/>
            <person name="Cuomo C.A."/>
            <person name="Kovacs J.A."/>
        </authorList>
    </citation>
    <scope>NUCLEOTIDE SEQUENCE [LARGE SCALE GENOMIC DNA]</scope>
    <source>
        <strain evidence="10">B123</strain>
    </source>
</reference>
<dbReference type="eggNOG" id="KOG1153">
    <property type="taxonomic scope" value="Eukaryota"/>
</dbReference>
<dbReference type="GeneID" id="19895490"/>
<dbReference type="InterPro" id="IPR000209">
    <property type="entry name" value="Peptidase_S8/S53_dom"/>
</dbReference>
<dbReference type="FunFam" id="3.40.50.200:FF:000007">
    <property type="entry name" value="Subtilisin-like serine protease"/>
    <property type="match status" value="1"/>
</dbReference>
<dbReference type="PANTHER" id="PTHR43806:SF11">
    <property type="entry name" value="CEREVISIN-RELATED"/>
    <property type="match status" value="1"/>
</dbReference>
<keyword evidence="4 5" id="KW-0720">Serine protease</keyword>
<evidence type="ECO:0000256" key="5">
    <source>
        <dbReference type="PROSITE-ProRule" id="PRU01240"/>
    </source>
</evidence>
<dbReference type="VEuPathDB" id="FungiDB:PNEG_01796"/>
<dbReference type="SUPFAM" id="SSF52743">
    <property type="entry name" value="Subtilisin-like"/>
    <property type="match status" value="1"/>
</dbReference>
<dbReference type="InterPro" id="IPR015500">
    <property type="entry name" value="Peptidase_S8_subtilisin-rel"/>
</dbReference>
<dbReference type="GO" id="GO:0004252">
    <property type="term" value="F:serine-type endopeptidase activity"/>
    <property type="evidence" value="ECO:0007669"/>
    <property type="project" value="UniProtKB-UniRule"/>
</dbReference>
<evidence type="ECO:0000256" key="1">
    <source>
        <dbReference type="ARBA" id="ARBA00011073"/>
    </source>
</evidence>
<dbReference type="PANTHER" id="PTHR43806">
    <property type="entry name" value="PEPTIDASE S8"/>
    <property type="match status" value="1"/>
</dbReference>
<feature type="active site" description="Charge relay system" evidence="5">
    <location>
        <position position="169"/>
    </location>
</feature>
<organism evidence="9 10">
    <name type="scientific">Pneumocystis murina (strain B123)</name>
    <name type="common">Mouse pneumocystis pneumonia agent</name>
    <name type="synonym">Pneumocystis carinii f. sp. muris</name>
    <dbReference type="NCBI Taxonomy" id="1069680"/>
    <lineage>
        <taxon>Eukaryota</taxon>
        <taxon>Fungi</taxon>
        <taxon>Dikarya</taxon>
        <taxon>Ascomycota</taxon>
        <taxon>Taphrinomycotina</taxon>
        <taxon>Pneumocystomycetes</taxon>
        <taxon>Pneumocystaceae</taxon>
        <taxon>Pneumocystis</taxon>
    </lineage>
</organism>